<gene>
    <name evidence="1" type="ORF">CGC43_00110</name>
</gene>
<protein>
    <submittedName>
        <fullName evidence="1">Uncharacterized protein</fullName>
    </submittedName>
</protein>
<sequence>MSKAYDFTFGLNFASFNESNSSTIYRTISLDDEEENIDVFDYQYKGLFQDNPYISHIDMSSSKAEPLLEFFHDKLDKSNSVPIINLTFNPKNSRGFTSKYLDKVKEELETNLNKFVKILISGHGKFINAIGTGNENLNEGYVVIEEIIDIIKYLMKGCKEKITYLKIYLVSCRANQVGTPKYLYDKMLELSLPFPFCVVGYDNDVGMCKVLNTKHDENIQKFSTFYDNEFEGRKIYRNDFKLQIQKVISLYAQKLPFLLKMYDEAMASQSQRVTFRTINILCSKIIDTIEYCENYEKYMGADQDKLKYYSSLNIIPKTKYYLSSEEIKLSKELI</sequence>
<proteinExistence type="predicted"/>
<reference evidence="1 2" key="1">
    <citation type="submission" date="2017-07" db="EMBL/GenBank/DDBJ databases">
        <title>Complete genome sequences and comparative analysis of the novel pathogen Francisella opportunistica.</title>
        <authorList>
            <person name="Dietrich E.A."/>
            <person name="Kingry L.C."/>
            <person name="Petersen J.M."/>
        </authorList>
    </citation>
    <scope>NUCLEOTIDE SEQUENCE [LARGE SCALE GENOMIC DNA]</scope>
    <source>
        <strain evidence="1 2">14-2155</strain>
    </source>
</reference>
<name>A0A345JP57_9GAMM</name>
<dbReference type="EMBL" id="CP022375">
    <property type="protein sequence ID" value="AXH29103.1"/>
    <property type="molecule type" value="Genomic_DNA"/>
</dbReference>
<dbReference type="AlphaFoldDB" id="A0A345JP57"/>
<evidence type="ECO:0000313" key="2">
    <source>
        <dbReference type="Proteomes" id="UP000253862"/>
    </source>
</evidence>
<dbReference type="OrthoDB" id="5606272at2"/>
<organism evidence="1 2">
    <name type="scientific">Francisella opportunistica</name>
    <dbReference type="NCBI Taxonomy" id="2016517"/>
    <lineage>
        <taxon>Bacteria</taxon>
        <taxon>Pseudomonadati</taxon>
        <taxon>Pseudomonadota</taxon>
        <taxon>Gammaproteobacteria</taxon>
        <taxon>Thiotrichales</taxon>
        <taxon>Francisellaceae</taxon>
        <taxon>Francisella</taxon>
    </lineage>
</organism>
<dbReference type="Proteomes" id="UP000253862">
    <property type="component" value="Chromosome"/>
</dbReference>
<accession>A0A345JP57</accession>
<keyword evidence="2" id="KW-1185">Reference proteome</keyword>
<dbReference type="KEGG" id="foo:CGC45_00110"/>
<dbReference type="RefSeq" id="WP_071628400.1">
    <property type="nucleotide sequence ID" value="NZ_CP022375.1"/>
</dbReference>
<evidence type="ECO:0000313" key="1">
    <source>
        <dbReference type="EMBL" id="AXH29103.1"/>
    </source>
</evidence>